<keyword evidence="1" id="KW-0547">Nucleotide-binding</keyword>
<dbReference type="Gene3D" id="1.10.8.60">
    <property type="match status" value="1"/>
</dbReference>
<dbReference type="RefSeq" id="WP_202241683.1">
    <property type="nucleotide sequence ID" value="NZ_JAESIY010000001.1"/>
</dbReference>
<dbReference type="GO" id="GO:0000160">
    <property type="term" value="P:phosphorelay signal transduction system"/>
    <property type="evidence" value="ECO:0007669"/>
    <property type="project" value="InterPro"/>
</dbReference>
<gene>
    <name evidence="9" type="ORF">JL102_00850</name>
</gene>
<dbReference type="PANTHER" id="PTHR32071">
    <property type="entry name" value="TRANSCRIPTIONAL REGULATORY PROTEIN"/>
    <property type="match status" value="1"/>
</dbReference>
<dbReference type="Proteomes" id="UP000659388">
    <property type="component" value="Unassembled WGS sequence"/>
</dbReference>
<comment type="caution">
    <text evidence="9">The sequence shown here is derived from an EMBL/GenBank/DDBJ whole genome shotgun (WGS) entry which is preliminary data.</text>
</comment>
<dbReference type="SMART" id="SM00382">
    <property type="entry name" value="AAA"/>
    <property type="match status" value="1"/>
</dbReference>
<name>A0A937F446_9BACT</name>
<dbReference type="PROSITE" id="PS50110">
    <property type="entry name" value="RESPONSE_REGULATORY"/>
    <property type="match status" value="1"/>
</dbReference>
<feature type="domain" description="Sigma-54 factor interaction" evidence="7">
    <location>
        <begin position="156"/>
        <end position="385"/>
    </location>
</feature>
<dbReference type="PROSITE" id="PS00676">
    <property type="entry name" value="SIGMA54_INTERACT_2"/>
    <property type="match status" value="1"/>
</dbReference>
<dbReference type="PROSITE" id="PS50045">
    <property type="entry name" value="SIGMA54_INTERACT_4"/>
    <property type="match status" value="1"/>
</dbReference>
<dbReference type="PROSITE" id="PS00688">
    <property type="entry name" value="SIGMA54_INTERACT_3"/>
    <property type="match status" value="1"/>
</dbReference>
<keyword evidence="5" id="KW-0804">Transcription</keyword>
<dbReference type="PRINTS" id="PR01590">
    <property type="entry name" value="HTHFIS"/>
</dbReference>
<dbReference type="SUPFAM" id="SSF52540">
    <property type="entry name" value="P-loop containing nucleoside triphosphate hydrolases"/>
    <property type="match status" value="1"/>
</dbReference>
<feature type="modified residue" description="4-aspartylphosphate" evidence="6">
    <location>
        <position position="56"/>
    </location>
</feature>
<dbReference type="FunFam" id="3.40.50.300:FF:000006">
    <property type="entry name" value="DNA-binding transcriptional regulator NtrC"/>
    <property type="match status" value="1"/>
</dbReference>
<dbReference type="GO" id="GO:0043565">
    <property type="term" value="F:sequence-specific DNA binding"/>
    <property type="evidence" value="ECO:0007669"/>
    <property type="project" value="InterPro"/>
</dbReference>
<evidence type="ECO:0000256" key="3">
    <source>
        <dbReference type="ARBA" id="ARBA00023015"/>
    </source>
</evidence>
<keyword evidence="4" id="KW-0238">DNA-binding</keyword>
<dbReference type="SUPFAM" id="SSF46689">
    <property type="entry name" value="Homeodomain-like"/>
    <property type="match status" value="1"/>
</dbReference>
<dbReference type="Gene3D" id="3.40.50.300">
    <property type="entry name" value="P-loop containing nucleotide triphosphate hydrolases"/>
    <property type="match status" value="1"/>
</dbReference>
<dbReference type="CDD" id="cd00009">
    <property type="entry name" value="AAA"/>
    <property type="match status" value="1"/>
</dbReference>
<dbReference type="InterPro" id="IPR003593">
    <property type="entry name" value="AAA+_ATPase"/>
</dbReference>
<sequence length="458" mass="51677">MTRLAANILIIDDDTDVLHSARMALKPTFTQITAESQPQQINYLLNQHEYDVILLDMNYTAGATSGREGLMWLQNIIERKPAQQVVMITAYGDIKLAVEAMKIGATDFVVKPWDNEKLQATVRAAYQLSKSQQEVKQLHEKHSGMKSLLNQTKVEIIGRSPAMKELFRMTDKVADTDANIIIFGENGTGKELLAKSIHEKSDRRDNVFVKVDLGTISETLFESEMFGHIKGSFTDARQDKIGRFELAQGGTLFLDEIGNLSLPLQAKLLTAIQHKTVTRVGSATPIDIDCRIISATNNNLFEMVTNSEFREDLLYRLNTVELSVPALAERPEDVPLLADHFLQIFAHKYRKGTLKLSNKSYSLLQRHLWPGNIRELQHAMERAVIMSDDSILQPHHFLLQSSKPKPSYSSTINLNEIEKETIEIAIAKHKGNISKAAKELGLGRTTIYRKMDKYGIKY</sequence>
<dbReference type="EMBL" id="JAESIY010000001">
    <property type="protein sequence ID" value="MBL3654661.1"/>
    <property type="molecule type" value="Genomic_DNA"/>
</dbReference>
<evidence type="ECO:0000256" key="1">
    <source>
        <dbReference type="ARBA" id="ARBA00022741"/>
    </source>
</evidence>
<dbReference type="InterPro" id="IPR002078">
    <property type="entry name" value="Sigma_54_int"/>
</dbReference>
<accession>A0A937F446</accession>
<dbReference type="InterPro" id="IPR009057">
    <property type="entry name" value="Homeodomain-like_sf"/>
</dbReference>
<evidence type="ECO:0000256" key="6">
    <source>
        <dbReference type="PROSITE-ProRule" id="PRU00169"/>
    </source>
</evidence>
<dbReference type="Pfam" id="PF00158">
    <property type="entry name" value="Sigma54_activat"/>
    <property type="match status" value="1"/>
</dbReference>
<keyword evidence="10" id="KW-1185">Reference proteome</keyword>
<dbReference type="AlphaFoldDB" id="A0A937F446"/>
<dbReference type="InterPro" id="IPR027417">
    <property type="entry name" value="P-loop_NTPase"/>
</dbReference>
<dbReference type="Pfam" id="PF25601">
    <property type="entry name" value="AAA_lid_14"/>
    <property type="match status" value="1"/>
</dbReference>
<evidence type="ECO:0000256" key="4">
    <source>
        <dbReference type="ARBA" id="ARBA00023125"/>
    </source>
</evidence>
<keyword evidence="3" id="KW-0805">Transcription regulation</keyword>
<dbReference type="InterPro" id="IPR025943">
    <property type="entry name" value="Sigma_54_int_dom_ATP-bd_2"/>
</dbReference>
<proteinExistence type="predicted"/>
<reference evidence="9" key="1">
    <citation type="submission" date="2021-01" db="EMBL/GenBank/DDBJ databases">
        <title>Fulvivirga kasyanovii gen. nov., sp nov., a novel member of the phylum Bacteroidetes isolated from seawater in a mussel farm.</title>
        <authorList>
            <person name="Zhao L.-H."/>
            <person name="Wang Z.-J."/>
        </authorList>
    </citation>
    <scope>NUCLEOTIDE SEQUENCE</scope>
    <source>
        <strain evidence="9">2943</strain>
    </source>
</reference>
<dbReference type="InterPro" id="IPR025944">
    <property type="entry name" value="Sigma_54_int_dom_CS"/>
</dbReference>
<keyword evidence="2" id="KW-0067">ATP-binding</keyword>
<dbReference type="InterPro" id="IPR002197">
    <property type="entry name" value="HTH_Fis"/>
</dbReference>
<keyword evidence="6" id="KW-0597">Phosphoprotein</keyword>
<protein>
    <submittedName>
        <fullName evidence="9">Sigma-54-dependent Fis family transcriptional regulator</fullName>
    </submittedName>
</protein>
<dbReference type="SUPFAM" id="SSF52172">
    <property type="entry name" value="CheY-like"/>
    <property type="match status" value="1"/>
</dbReference>
<dbReference type="Gene3D" id="1.10.10.60">
    <property type="entry name" value="Homeodomain-like"/>
    <property type="match status" value="1"/>
</dbReference>
<dbReference type="InterPro" id="IPR001789">
    <property type="entry name" value="Sig_transdc_resp-reg_receiver"/>
</dbReference>
<evidence type="ECO:0000313" key="9">
    <source>
        <dbReference type="EMBL" id="MBL3654661.1"/>
    </source>
</evidence>
<feature type="domain" description="Response regulatory" evidence="8">
    <location>
        <begin position="7"/>
        <end position="126"/>
    </location>
</feature>
<dbReference type="PANTHER" id="PTHR32071:SF113">
    <property type="entry name" value="ALGINATE BIOSYNTHESIS TRANSCRIPTIONAL REGULATORY PROTEIN ALGB"/>
    <property type="match status" value="1"/>
</dbReference>
<evidence type="ECO:0000259" key="7">
    <source>
        <dbReference type="PROSITE" id="PS50045"/>
    </source>
</evidence>
<dbReference type="Gene3D" id="3.40.50.2300">
    <property type="match status" value="1"/>
</dbReference>
<evidence type="ECO:0000313" key="10">
    <source>
        <dbReference type="Proteomes" id="UP000659388"/>
    </source>
</evidence>
<evidence type="ECO:0000259" key="8">
    <source>
        <dbReference type="PROSITE" id="PS50110"/>
    </source>
</evidence>
<dbReference type="InterPro" id="IPR011006">
    <property type="entry name" value="CheY-like_superfamily"/>
</dbReference>
<dbReference type="GO" id="GO:0005524">
    <property type="term" value="F:ATP binding"/>
    <property type="evidence" value="ECO:0007669"/>
    <property type="project" value="UniProtKB-KW"/>
</dbReference>
<dbReference type="Pfam" id="PF02954">
    <property type="entry name" value="HTH_8"/>
    <property type="match status" value="1"/>
</dbReference>
<dbReference type="GO" id="GO:0006355">
    <property type="term" value="P:regulation of DNA-templated transcription"/>
    <property type="evidence" value="ECO:0007669"/>
    <property type="project" value="InterPro"/>
</dbReference>
<dbReference type="SMART" id="SM00448">
    <property type="entry name" value="REC"/>
    <property type="match status" value="1"/>
</dbReference>
<dbReference type="Pfam" id="PF00072">
    <property type="entry name" value="Response_reg"/>
    <property type="match status" value="1"/>
</dbReference>
<dbReference type="InterPro" id="IPR058031">
    <property type="entry name" value="AAA_lid_NorR"/>
</dbReference>
<organism evidence="9 10">
    <name type="scientific">Fulvivirga sediminis</name>
    <dbReference type="NCBI Taxonomy" id="2803949"/>
    <lineage>
        <taxon>Bacteria</taxon>
        <taxon>Pseudomonadati</taxon>
        <taxon>Bacteroidota</taxon>
        <taxon>Cytophagia</taxon>
        <taxon>Cytophagales</taxon>
        <taxon>Fulvivirgaceae</taxon>
        <taxon>Fulvivirga</taxon>
    </lineage>
</organism>
<evidence type="ECO:0000256" key="2">
    <source>
        <dbReference type="ARBA" id="ARBA00022840"/>
    </source>
</evidence>
<evidence type="ECO:0000256" key="5">
    <source>
        <dbReference type="ARBA" id="ARBA00023163"/>
    </source>
</evidence>